<dbReference type="SUPFAM" id="SSF54211">
    <property type="entry name" value="Ribosomal protein S5 domain 2-like"/>
    <property type="match status" value="1"/>
</dbReference>
<dbReference type="InterPro" id="IPR036956">
    <property type="entry name" value="Impact_N_sf"/>
</dbReference>
<evidence type="ECO:0000256" key="1">
    <source>
        <dbReference type="ARBA" id="ARBA00007665"/>
    </source>
</evidence>
<organism evidence="3 4">
    <name type="scientific">Roseibium alexandrii</name>
    <dbReference type="NCBI Taxonomy" id="388408"/>
    <lineage>
        <taxon>Bacteria</taxon>
        <taxon>Pseudomonadati</taxon>
        <taxon>Pseudomonadota</taxon>
        <taxon>Alphaproteobacteria</taxon>
        <taxon>Hyphomicrobiales</taxon>
        <taxon>Stappiaceae</taxon>
        <taxon>Roseibium</taxon>
    </lineage>
</organism>
<name>A0A0M7ABD2_9HYPH</name>
<evidence type="ECO:0000313" key="3">
    <source>
        <dbReference type="EMBL" id="CTQ71957.1"/>
    </source>
</evidence>
<protein>
    <submittedName>
        <fullName evidence="3">IMPACT family member YigZ</fullName>
    </submittedName>
</protein>
<dbReference type="InterPro" id="IPR023582">
    <property type="entry name" value="Impact"/>
</dbReference>
<dbReference type="InterPro" id="IPR001498">
    <property type="entry name" value="Impact_N"/>
</dbReference>
<dbReference type="Pfam" id="PF01205">
    <property type="entry name" value="Impact_N"/>
    <property type="match status" value="1"/>
</dbReference>
<dbReference type="RefSeq" id="WP_055672488.1">
    <property type="nucleotide sequence ID" value="NZ_CXWD01000011.1"/>
</dbReference>
<dbReference type="InterPro" id="IPR020568">
    <property type="entry name" value="Ribosomal_Su5_D2-typ_SF"/>
</dbReference>
<dbReference type="EMBL" id="CXWD01000011">
    <property type="protein sequence ID" value="CTQ71957.1"/>
    <property type="molecule type" value="Genomic_DNA"/>
</dbReference>
<dbReference type="PANTHER" id="PTHR16301">
    <property type="entry name" value="IMPACT-RELATED"/>
    <property type="match status" value="1"/>
</dbReference>
<dbReference type="GO" id="GO:0005737">
    <property type="term" value="C:cytoplasm"/>
    <property type="evidence" value="ECO:0007669"/>
    <property type="project" value="TreeGrafter"/>
</dbReference>
<dbReference type="Gene3D" id="3.30.230.30">
    <property type="entry name" value="Impact, N-terminal domain"/>
    <property type="match status" value="1"/>
</dbReference>
<feature type="domain" description="Impact N-terminal" evidence="2">
    <location>
        <begin position="17"/>
        <end position="121"/>
    </location>
</feature>
<proteinExistence type="inferred from homology"/>
<dbReference type="GO" id="GO:0006446">
    <property type="term" value="P:regulation of translational initiation"/>
    <property type="evidence" value="ECO:0007669"/>
    <property type="project" value="TreeGrafter"/>
</dbReference>
<gene>
    <name evidence="3" type="primary">yigZ</name>
    <name evidence="3" type="ORF">LAX5112_02986</name>
</gene>
<reference evidence="4" key="1">
    <citation type="submission" date="2015-07" db="EMBL/GenBank/DDBJ databases">
        <authorList>
            <person name="Rodrigo-Torres Lidia"/>
            <person name="Arahal R.David."/>
        </authorList>
    </citation>
    <scope>NUCLEOTIDE SEQUENCE [LARGE SCALE GENOMIC DNA]</scope>
    <source>
        <strain evidence="4">CECT 5112</strain>
    </source>
</reference>
<dbReference type="AlphaFoldDB" id="A0A0M7ABD2"/>
<sequence>MSLKTITREYEGFLEDRKSRFMAFLVPIEQFEKRLEELRKEHRKANHIVTAHRRFLDDDRIEESGKDDGEPAGTSGMPTLRVLQGADLINCAVLIVRYFGGTKLGGGGLARAYSGAAQDAIAHAELMPFQKLSRKSVSADFASSSELERKITGFGLDVVSREYVETGVVLIVEGPVDLLDALGGTADD</sequence>
<comment type="similarity">
    <text evidence="1">Belongs to the IMPACT family.</text>
</comment>
<keyword evidence="4" id="KW-1185">Reference proteome</keyword>
<evidence type="ECO:0000259" key="2">
    <source>
        <dbReference type="Pfam" id="PF01205"/>
    </source>
</evidence>
<dbReference type="STRING" id="388408.LAX5112_02986"/>
<dbReference type="OrthoDB" id="9813771at2"/>
<accession>A0A0M7ABD2</accession>
<dbReference type="Proteomes" id="UP000053235">
    <property type="component" value="Unassembled WGS sequence"/>
</dbReference>
<evidence type="ECO:0000313" key="4">
    <source>
        <dbReference type="Proteomes" id="UP000053235"/>
    </source>
</evidence>
<dbReference type="PANTHER" id="PTHR16301:SF20">
    <property type="entry name" value="IMPACT FAMILY MEMBER YIGZ"/>
    <property type="match status" value="1"/>
</dbReference>